<evidence type="ECO:0000313" key="11">
    <source>
        <dbReference type="Proteomes" id="UP001152797"/>
    </source>
</evidence>
<feature type="domain" description="CCHC-type" evidence="6">
    <location>
        <begin position="412"/>
        <end position="428"/>
    </location>
</feature>
<evidence type="ECO:0000256" key="5">
    <source>
        <dbReference type="SAM" id="MobiDB-lite"/>
    </source>
</evidence>
<dbReference type="EMBL" id="CAMXCT030001358">
    <property type="protein sequence ID" value="CAL4776643.1"/>
    <property type="molecule type" value="Genomic_DNA"/>
</dbReference>
<evidence type="ECO:0000259" key="6">
    <source>
        <dbReference type="PROSITE" id="PS50158"/>
    </source>
</evidence>
<keyword evidence="3" id="KW-0862">Zinc</keyword>
<dbReference type="Pfam" id="PF07727">
    <property type="entry name" value="RVT_2"/>
    <property type="match status" value="1"/>
</dbReference>
<feature type="region of interest" description="Disordered" evidence="5">
    <location>
        <begin position="1327"/>
        <end position="1448"/>
    </location>
</feature>
<dbReference type="PANTHER" id="PTHR37984:SF5">
    <property type="entry name" value="PROTEIN NYNRIN-LIKE"/>
    <property type="match status" value="1"/>
</dbReference>
<organism evidence="9">
    <name type="scientific">Cladocopium goreaui</name>
    <dbReference type="NCBI Taxonomy" id="2562237"/>
    <lineage>
        <taxon>Eukaryota</taxon>
        <taxon>Sar</taxon>
        <taxon>Alveolata</taxon>
        <taxon>Dinophyceae</taxon>
        <taxon>Suessiales</taxon>
        <taxon>Symbiodiniaceae</taxon>
        <taxon>Cladocopium</taxon>
    </lineage>
</organism>
<feature type="region of interest" description="Disordered" evidence="5">
    <location>
        <begin position="595"/>
        <end position="648"/>
    </location>
</feature>
<gene>
    <name evidence="9" type="ORF">C1SCF055_LOCUS16415</name>
</gene>
<dbReference type="PROSITE" id="PS50994">
    <property type="entry name" value="INTEGRASE"/>
    <property type="match status" value="1"/>
</dbReference>
<evidence type="ECO:0000313" key="10">
    <source>
        <dbReference type="EMBL" id="CAL4776643.1"/>
    </source>
</evidence>
<feature type="region of interest" description="Disordered" evidence="5">
    <location>
        <begin position="1"/>
        <end position="49"/>
    </location>
</feature>
<reference evidence="10 11" key="2">
    <citation type="submission" date="2024-05" db="EMBL/GenBank/DDBJ databases">
        <authorList>
            <person name="Chen Y."/>
            <person name="Shah S."/>
            <person name="Dougan E. K."/>
            <person name="Thang M."/>
            <person name="Chan C."/>
        </authorList>
    </citation>
    <scope>NUCLEOTIDE SEQUENCE [LARGE SCALE GENOMIC DNA]</scope>
</reference>
<evidence type="ECO:0000256" key="2">
    <source>
        <dbReference type="ARBA" id="ARBA00022771"/>
    </source>
</evidence>
<feature type="compositionally biased region" description="Basic and acidic residues" evidence="5">
    <location>
        <begin position="639"/>
        <end position="648"/>
    </location>
</feature>
<accession>A0A9P1FV54</accession>
<evidence type="ECO:0000259" key="8">
    <source>
        <dbReference type="PROSITE" id="PS51999"/>
    </source>
</evidence>
<dbReference type="GO" id="GO:0015074">
    <property type="term" value="P:DNA integration"/>
    <property type="evidence" value="ECO:0007669"/>
    <property type="project" value="InterPro"/>
</dbReference>
<dbReference type="EMBL" id="CAMXCT020001358">
    <property type="protein sequence ID" value="CAL1142706.1"/>
    <property type="molecule type" value="Genomic_DNA"/>
</dbReference>
<dbReference type="PROSITE" id="PS50158">
    <property type="entry name" value="ZF_CCHC"/>
    <property type="match status" value="1"/>
</dbReference>
<dbReference type="SUPFAM" id="SSF53098">
    <property type="entry name" value="Ribonuclease H-like"/>
    <property type="match status" value="1"/>
</dbReference>
<reference evidence="9" key="1">
    <citation type="submission" date="2022-10" db="EMBL/GenBank/DDBJ databases">
        <authorList>
            <person name="Chen Y."/>
            <person name="Dougan E. K."/>
            <person name="Chan C."/>
            <person name="Rhodes N."/>
            <person name="Thang M."/>
        </authorList>
    </citation>
    <scope>NUCLEOTIDE SEQUENCE</scope>
</reference>
<feature type="region of interest" description="Disordered" evidence="5">
    <location>
        <begin position="766"/>
        <end position="792"/>
    </location>
</feature>
<keyword evidence="11" id="KW-1185">Reference proteome</keyword>
<dbReference type="InterPro" id="IPR050951">
    <property type="entry name" value="Retrovirus_Pol_polyprotein"/>
</dbReference>
<feature type="compositionally biased region" description="Polar residues" evidence="5">
    <location>
        <begin position="595"/>
        <end position="611"/>
    </location>
</feature>
<evidence type="ECO:0000259" key="7">
    <source>
        <dbReference type="PROSITE" id="PS50994"/>
    </source>
</evidence>
<keyword evidence="2 4" id="KW-0863">Zinc-finger</keyword>
<evidence type="ECO:0000256" key="3">
    <source>
        <dbReference type="ARBA" id="ARBA00022833"/>
    </source>
</evidence>
<protein>
    <recommendedName>
        <fullName evidence="12">Copia protein</fullName>
    </recommendedName>
</protein>
<dbReference type="InterPro" id="IPR001878">
    <property type="entry name" value="Znf_CCHC"/>
</dbReference>
<dbReference type="InterPro" id="IPR001584">
    <property type="entry name" value="Integrase_cat-core"/>
</dbReference>
<feature type="compositionally biased region" description="Basic and acidic residues" evidence="5">
    <location>
        <begin position="1359"/>
        <end position="1371"/>
    </location>
</feature>
<dbReference type="InterPro" id="IPR010666">
    <property type="entry name" value="Znf_GRF"/>
</dbReference>
<evidence type="ECO:0000256" key="1">
    <source>
        <dbReference type="ARBA" id="ARBA00022723"/>
    </source>
</evidence>
<dbReference type="GO" id="GO:0008270">
    <property type="term" value="F:zinc ion binding"/>
    <property type="evidence" value="ECO:0007669"/>
    <property type="project" value="UniProtKB-KW"/>
</dbReference>
<dbReference type="PROSITE" id="PS51999">
    <property type="entry name" value="ZF_GRF"/>
    <property type="match status" value="1"/>
</dbReference>
<dbReference type="InterPro" id="IPR036875">
    <property type="entry name" value="Znf_CCHC_sf"/>
</dbReference>
<dbReference type="Gene3D" id="4.10.60.10">
    <property type="entry name" value="Zinc finger, CCHC-type"/>
    <property type="match status" value="1"/>
</dbReference>
<proteinExistence type="predicted"/>
<feature type="compositionally biased region" description="Polar residues" evidence="5">
    <location>
        <begin position="775"/>
        <end position="789"/>
    </location>
</feature>
<dbReference type="Pfam" id="PF00098">
    <property type="entry name" value="zf-CCHC"/>
    <property type="match status" value="1"/>
</dbReference>
<dbReference type="OrthoDB" id="406910at2759"/>
<evidence type="ECO:0000256" key="4">
    <source>
        <dbReference type="PROSITE-ProRule" id="PRU00047"/>
    </source>
</evidence>
<dbReference type="InterPro" id="IPR012337">
    <property type="entry name" value="RNaseH-like_sf"/>
</dbReference>
<dbReference type="InterPro" id="IPR013103">
    <property type="entry name" value="RVT_2"/>
</dbReference>
<feature type="compositionally biased region" description="Basic and acidic residues" evidence="5">
    <location>
        <begin position="1434"/>
        <end position="1444"/>
    </location>
</feature>
<keyword evidence="1" id="KW-0479">Metal-binding</keyword>
<dbReference type="PANTHER" id="PTHR37984">
    <property type="entry name" value="PROTEIN CBG26694"/>
    <property type="match status" value="1"/>
</dbReference>
<feature type="compositionally biased region" description="Pro residues" evidence="5">
    <location>
        <begin position="1375"/>
        <end position="1386"/>
    </location>
</feature>
<evidence type="ECO:0000313" key="9">
    <source>
        <dbReference type="EMBL" id="CAI3989331.1"/>
    </source>
</evidence>
<comment type="caution">
    <text evidence="9">The sequence shown here is derived from an EMBL/GenBank/DDBJ whole genome shotgun (WGS) entry which is preliminary data.</text>
</comment>
<evidence type="ECO:0008006" key="12">
    <source>
        <dbReference type="Google" id="ProtNLM"/>
    </source>
</evidence>
<dbReference type="Pfam" id="PF06839">
    <property type="entry name" value="Zn_ribbon_GRF"/>
    <property type="match status" value="1"/>
</dbReference>
<dbReference type="EMBL" id="CAMXCT010001358">
    <property type="protein sequence ID" value="CAI3989331.1"/>
    <property type="molecule type" value="Genomic_DNA"/>
</dbReference>
<feature type="domain" description="GRF-type" evidence="8">
    <location>
        <begin position="666"/>
        <end position="707"/>
    </location>
</feature>
<feature type="domain" description="Integrase catalytic" evidence="7">
    <location>
        <begin position="924"/>
        <end position="1031"/>
    </location>
</feature>
<dbReference type="SUPFAM" id="SSF57756">
    <property type="entry name" value="Retrovirus zinc finger-like domains"/>
    <property type="match status" value="1"/>
</dbReference>
<sequence length="2115" mass="240526">MATVPVPNEDSSEEPQPGRSDPTPRAASDASSGDPWARSGNDPWADGRRREVPVRAPVLEEEFLQFLQWRQAQPNQAYGMGHQHGGAGAAGQGLWHFARDEHERTTAGPPPEWDGVSTEFKDYKIKARIWLRTTRTPAHARGPLLLKSLTKGPWEDLKFLANDDEWMADPDNGNKLITMMDSKEFYGEEKRESMLAACARLTYHLRRQRGETARAFMTRWDTAERKIREHDVRLPQEYLGFLMVNALQLDSEKTKLLLNYTKGSLQVADVKSWLRVHETDLDMNHLGSDRKKASVNYLADPEDTKEIQLVDLDDEEDMMENDQTDILLTTMADLEEPKNNSTDDMVTLTESEMKDILMTMLKDSKHRGRNYAGALKAKKNRDLARGYGAGRDGLMKPGTYEVSISELKKRTKCNACGAVGHWARECPKPKTDSSKPKSKEVNFLVQDQSSFAESEFFYLEEDVAAGSKESVHDCHDFSQSDRAYMACPKVDHGSIQPWEQPHVPTALMHGPRQKRGRSDGDMPPAVTQAWVRMTLKAIMIISRAIQHRVQHHLQIPGPRGVLARQMIEMGDLLETVHLEQVVDQLSQALHQKSLAENYSRSPTPSEWSRVTSLKDSHLRKSPSNRPAPTTPRSSTSRPTTEEPDQRRASMWEIPQDLDVNREAPLCHCQQGALLWISKTENNPDRLFWRCGRERSQQCSFFQWLTFQPLQRDLNQNPNTEYFTKRQQEICPHTRRDRRGTNGLKSKEKCLDCGKLLVDEKTPLGLMVQQERQNRKAPTTPLSQSSTEGQNKLKQENKEFQEFLLWRQAQQQQMENQTSGSRGASSRHGISSDLLYIVDGQKTLEWEQHLEQNLLLSEENLMNQARDKADPALVRRAHDGLGHPGRDRFLRILKNSKASQKVMDIAKNLKCSVCEKFKLPRPSRVGAPPREIGLNEVVGIDTFQLRVPFSNKTKYCLNVVDYGSHFQLVIPLTGHTAHETRAGYRLWLKIFGPPRKLLCDLGREFQKKFENLAESDGTELLPSSLETPEQRGLEMFYKTMEQIQCTDWPTWFQTIDLVCFTKNRLLSRGGFSPAQRVFGYQQRIPGGLMSGGESDLAVQSLAAIGDTTVAKAMNIRKAASVAFHEVECQQAVRAAATHGPRPHYDYETGQAVYFWRRSTDTARKPPTYFWHGPARVVATQLPTTVWLSFNHHLIKASPEKIRPAAEEEFLSLSGWLEGISNAKRQFETENVKGIIDLSKDQDAPVPDGDRDYWRQEGDFWIRVHVQPRKELYQPDDDDMELPFFTQQLKPWRKSCMTLENGTEEILEDRGNLGANVPLHGELWTGETWFEMGDGSQPSTQLFKREAQPDPLPRRLRQKTRPSEVEPSPEKAEAPPVGAPPGLEPPIPLAEDDKNSDLSVYPESPLPEESIKNDGDGSIVQESIKPEDVPIPPSVEGDRKRDHDDVSQTDSAWEAIPVSKRSRLDLLDLYYTELANKSAQQMLSVYKGRSTRSSKELNNNLATGAYEILDPVTSALIRKNAPDKIMKSRYVLTKKPIEDFAVEDAMSADEVLDSSPPGQPCKAKCRHVMQGYSESALLELETSTPQVHRDSVIFAAQIMSSMGWTPGFADFTQAFHSGDPIDRELYAEQPVEGLPGVSKTQLIKLLKTCYGLTDGPYQWFKHIVRFLCDELQYRQSVVDPCLFFLDSPLDENGQSHIEGILALATDDLFHGGSTRHLSKMEIIRSRYKLGKFTWQSGRFVGKDIHQREDGSIQLDQQFYTESKVTVIPLSRDRKRRKFSVCNPDEVEQLRALVGTLSWLSKETRSGVIKDASWGNSKEFGSYLEQDSGDWWEETSQCWIRHHRVARRLAFHPAACPDGPDLHDITTQRITEMTIDNRSHHLDDSWNTSDSLKPLSTSNWTGTTTFFKQEENKVLDSKEIHAGYDQLNKLYSQGGEIVIFYDQALPESQNLQNVSIAAWKSYRLKRQTVNTLSSETQALVRGLGSVHWYRILILEARGLQPSAREWHREVSRLPFICITDSMSLYDAVSKYTNPASQCGDKRTSIDISLIKQEINELNGKIRWIDGRTMLADPLTKESKSDLLRHVIRTGQWAILEEGSALQRKLIERTSQYEVHFIF</sequence>
<name>A0A9P1FV54_9DINO</name>
<dbReference type="Gene3D" id="3.30.420.10">
    <property type="entry name" value="Ribonuclease H-like superfamily/Ribonuclease H"/>
    <property type="match status" value="1"/>
</dbReference>
<feature type="compositionally biased region" description="Low complexity" evidence="5">
    <location>
        <begin position="623"/>
        <end position="638"/>
    </location>
</feature>
<dbReference type="InterPro" id="IPR036397">
    <property type="entry name" value="RNaseH_sf"/>
</dbReference>
<dbReference type="GO" id="GO:0003676">
    <property type="term" value="F:nucleic acid binding"/>
    <property type="evidence" value="ECO:0007669"/>
    <property type="project" value="InterPro"/>
</dbReference>
<dbReference type="SMART" id="SM00343">
    <property type="entry name" value="ZnF_C2HC"/>
    <property type="match status" value="1"/>
</dbReference>
<dbReference type="Proteomes" id="UP001152797">
    <property type="component" value="Unassembled WGS sequence"/>
</dbReference>